<dbReference type="InterPro" id="IPR045667">
    <property type="entry name" value="ORC3_N"/>
</dbReference>
<dbReference type="Proteomes" id="UP001642406">
    <property type="component" value="Unassembled WGS sequence"/>
</dbReference>
<evidence type="ECO:0000313" key="9">
    <source>
        <dbReference type="EMBL" id="CAK7209837.1"/>
    </source>
</evidence>
<feature type="domain" description="Origin recognition complex subunit 3 N-terminal" evidence="7">
    <location>
        <begin position="84"/>
        <end position="409"/>
    </location>
</feature>
<feature type="compositionally biased region" description="Acidic residues" evidence="6">
    <location>
        <begin position="79"/>
        <end position="90"/>
    </location>
</feature>
<comment type="subcellular location">
    <subcellularLocation>
        <location evidence="1">Nucleus</location>
    </subcellularLocation>
</comment>
<feature type="region of interest" description="Disordered" evidence="6">
    <location>
        <begin position="825"/>
        <end position="863"/>
    </location>
</feature>
<evidence type="ECO:0000256" key="6">
    <source>
        <dbReference type="SAM" id="MobiDB-lite"/>
    </source>
</evidence>
<dbReference type="CDD" id="cd20704">
    <property type="entry name" value="Orc3"/>
    <property type="match status" value="2"/>
</dbReference>
<dbReference type="Pfam" id="PF18137">
    <property type="entry name" value="WHD_ORC"/>
    <property type="match status" value="1"/>
</dbReference>
<keyword evidence="10" id="KW-1185">Reference proteome</keyword>
<feature type="region of interest" description="Disordered" evidence="6">
    <location>
        <begin position="23"/>
        <end position="102"/>
    </location>
</feature>
<evidence type="ECO:0000256" key="4">
    <source>
        <dbReference type="ARBA" id="ARBA00023125"/>
    </source>
</evidence>
<evidence type="ECO:0000313" key="10">
    <source>
        <dbReference type="Proteomes" id="UP001642406"/>
    </source>
</evidence>
<name>A0ABP0ARE9_9PEZI</name>
<dbReference type="EMBL" id="CAWUHC010000003">
    <property type="protein sequence ID" value="CAK7209837.1"/>
    <property type="molecule type" value="Genomic_DNA"/>
</dbReference>
<evidence type="ECO:0000256" key="1">
    <source>
        <dbReference type="ARBA" id="ARBA00004123"/>
    </source>
</evidence>
<dbReference type="Pfam" id="PF07034">
    <property type="entry name" value="ORC3_N"/>
    <property type="match status" value="1"/>
</dbReference>
<keyword evidence="4" id="KW-0238">DNA-binding</keyword>
<reference evidence="9 10" key="1">
    <citation type="submission" date="2024-01" db="EMBL/GenBank/DDBJ databases">
        <authorList>
            <person name="Allen C."/>
            <person name="Tagirdzhanova G."/>
        </authorList>
    </citation>
    <scope>NUCLEOTIDE SEQUENCE [LARGE SCALE GENOMIC DNA]</scope>
</reference>
<evidence type="ECO:0000256" key="5">
    <source>
        <dbReference type="ARBA" id="ARBA00023242"/>
    </source>
</evidence>
<keyword evidence="3" id="KW-0235">DNA replication</keyword>
<feature type="region of interest" description="Disordered" evidence="6">
    <location>
        <begin position="228"/>
        <end position="247"/>
    </location>
</feature>
<feature type="compositionally biased region" description="Low complexity" evidence="6">
    <location>
        <begin position="31"/>
        <end position="48"/>
    </location>
</feature>
<protein>
    <submittedName>
        <fullName evidence="9">Origin recognition complex subunit 3</fullName>
    </submittedName>
</protein>
<gene>
    <name evidence="9" type="primary">ORC3</name>
    <name evidence="9" type="ORF">SBRCBS47491_000575</name>
</gene>
<feature type="compositionally biased region" description="Basic and acidic residues" evidence="6">
    <location>
        <begin position="833"/>
        <end position="847"/>
    </location>
</feature>
<dbReference type="InterPro" id="IPR040855">
    <property type="entry name" value="ORC_WH_C"/>
</dbReference>
<sequence>MVEFIGGEEVESIVHKVAYIFDPSDDEDDQGLSGAAEGGAQSSQSGSARNKSRKHGRAENRTPKSKKRRTAAKSKSKGDDDDDEEDENDYENSLSAFPALLQGREAPEAVGRRRELYSSVWPKLDDRIQTVLQRSNQATLSAVMGFVEKPIQSKIPAAFVILGPAATTDMLLFRQLATSLADSEQSINQAAKASNNNQGRCMRRMARLRAAEATNLRAALKTIVQVASSSGPSGASNGNGDAPDEEDVVAHNGNKYLSYDLEAVATAINSDPSATTSSRIVVAFEDSEAFDAALLADLLSFLHSWLDRIPFVLLFGVATSVDLFQARLPKQAAHRLTAAQFDVAPSSAVLDRLVRRAVAASDVPLRIGPSLLRSLAERQDEQVTGVSVFVNSLKYAYMCYFYANPLSVFLQDVGNGADTTVQDAFLQSPDYLAAIRQLPSFRRHVEELIAEGHIGVAKQLLGDAEDEQQHLRHAVSEQLQYQRNWNKRLARALQVASASGVFANQSFTELYITALEDRRGGNEDGFTLDDDGTSLAATMTSAIRRMSSAELITMVRRLAAAVQAGDADLALDAQPADAEDLPDKDMDDVHGTHWAALPATLLSIAEQIEELQKKLEVSHASRARQRVMFIKVASNSGSSSPGGGGGGAPQLRSKYTAHNKVLRTTVVAQKVQLSRDSMALTEEDQAFTELVDKTVAAITSVVDVEPVMAVAASKASAQQRIQAPRSQLWLQEIWLYDARTPYRDVFIPRPGMVVERALARPHDYLACECCKGTGASHKKKNGDNNVAESIKRTMPATSILYQLYLEAGPLINVADLWEAFQTAVSDSGNGQTNDKDAKEGEANKDNNGDVADNGEDADDEDTQERRHLVQFYQGLSEMKTLGYIKPTRRKVDHVAKIKWL</sequence>
<feature type="compositionally biased region" description="Acidic residues" evidence="6">
    <location>
        <begin position="852"/>
        <end position="862"/>
    </location>
</feature>
<accession>A0ABP0ARE9</accession>
<keyword evidence="5" id="KW-0539">Nucleus</keyword>
<evidence type="ECO:0000259" key="8">
    <source>
        <dbReference type="Pfam" id="PF18137"/>
    </source>
</evidence>
<comment type="caution">
    <text evidence="9">The sequence shown here is derived from an EMBL/GenBank/DDBJ whole genome shotgun (WGS) entry which is preliminary data.</text>
</comment>
<dbReference type="InterPro" id="IPR020795">
    <property type="entry name" value="ORC3"/>
</dbReference>
<evidence type="ECO:0000256" key="2">
    <source>
        <dbReference type="ARBA" id="ARBA00010977"/>
    </source>
</evidence>
<feature type="compositionally biased region" description="Low complexity" evidence="6">
    <location>
        <begin position="228"/>
        <end position="240"/>
    </location>
</feature>
<evidence type="ECO:0000259" key="7">
    <source>
        <dbReference type="Pfam" id="PF07034"/>
    </source>
</evidence>
<proteinExistence type="inferred from homology"/>
<organism evidence="9 10">
    <name type="scientific">Sporothrix bragantina</name>
    <dbReference type="NCBI Taxonomy" id="671064"/>
    <lineage>
        <taxon>Eukaryota</taxon>
        <taxon>Fungi</taxon>
        <taxon>Dikarya</taxon>
        <taxon>Ascomycota</taxon>
        <taxon>Pezizomycotina</taxon>
        <taxon>Sordariomycetes</taxon>
        <taxon>Sordariomycetidae</taxon>
        <taxon>Ophiostomatales</taxon>
        <taxon>Ophiostomataceae</taxon>
        <taxon>Sporothrix</taxon>
    </lineage>
</organism>
<evidence type="ECO:0000256" key="3">
    <source>
        <dbReference type="ARBA" id="ARBA00022705"/>
    </source>
</evidence>
<comment type="similarity">
    <text evidence="2">Belongs to the ORC3 family.</text>
</comment>
<dbReference type="PANTHER" id="PTHR12748:SF0">
    <property type="entry name" value="ORIGIN RECOGNITION COMPLEX SUBUNIT 3"/>
    <property type="match status" value="1"/>
</dbReference>
<feature type="compositionally biased region" description="Basic residues" evidence="6">
    <location>
        <begin position="63"/>
        <end position="75"/>
    </location>
</feature>
<feature type="domain" description="Origin recognition complex subunit 3 winged helix C-terminal" evidence="8">
    <location>
        <begin position="753"/>
        <end position="899"/>
    </location>
</feature>
<dbReference type="PANTHER" id="PTHR12748">
    <property type="entry name" value="ORIGIN RECOGNITION COMPLEX SUBUNIT 3"/>
    <property type="match status" value="1"/>
</dbReference>